<protein>
    <submittedName>
        <fullName evidence="2">Uncharacterized protein</fullName>
    </submittedName>
</protein>
<proteinExistence type="predicted"/>
<feature type="region of interest" description="Disordered" evidence="1">
    <location>
        <begin position="1"/>
        <end position="48"/>
    </location>
</feature>
<evidence type="ECO:0000313" key="3">
    <source>
        <dbReference type="Proteomes" id="UP000077885"/>
    </source>
</evidence>
<evidence type="ECO:0000313" key="2">
    <source>
        <dbReference type="EMBL" id="OAM31231.1"/>
    </source>
</evidence>
<dbReference type="EMBL" id="LXSL01000011">
    <property type="protein sequence ID" value="OAM31231.1"/>
    <property type="molecule type" value="Genomic_DNA"/>
</dbReference>
<accession>A0A1A9S1H1</accession>
<organism evidence="2 3">
    <name type="scientific">Eikenella longinqua</name>
    <dbReference type="NCBI Taxonomy" id="1795827"/>
    <lineage>
        <taxon>Bacteria</taxon>
        <taxon>Pseudomonadati</taxon>
        <taxon>Pseudomonadota</taxon>
        <taxon>Betaproteobacteria</taxon>
        <taxon>Neisseriales</taxon>
        <taxon>Neisseriaceae</taxon>
        <taxon>Eikenella</taxon>
    </lineage>
</organism>
<evidence type="ECO:0000256" key="1">
    <source>
        <dbReference type="SAM" id="MobiDB-lite"/>
    </source>
</evidence>
<keyword evidence="3" id="KW-1185">Reference proteome</keyword>
<feature type="compositionally biased region" description="Low complexity" evidence="1">
    <location>
        <begin position="1"/>
        <end position="20"/>
    </location>
</feature>
<dbReference type="Proteomes" id="UP000077885">
    <property type="component" value="Unassembled WGS sequence"/>
</dbReference>
<reference evidence="3" key="1">
    <citation type="submission" date="2016-05" db="EMBL/GenBank/DDBJ databases">
        <title>Draft genome of Corynebacterium afermentans subsp. afermentans LCDC 88199T.</title>
        <authorList>
            <person name="Bernier A.-M."/>
            <person name="Bernard K."/>
        </authorList>
    </citation>
    <scope>NUCLEOTIDE SEQUENCE [LARGE SCALE GENOMIC DNA]</scope>
    <source>
        <strain evidence="3">NML02-A-017</strain>
    </source>
</reference>
<sequence>MDSRSAAAATPVSAAGSASSHKPCTSEASITPKPPTPSKSSSISCGACQPERHKMASAPYISPQPAPEYSTYHPAIRHSGSFSPAIAGLRLQKAEGYLKKVRRHSRRAQPGKPAQPVFR</sequence>
<dbReference type="AlphaFoldDB" id="A0A1A9S1H1"/>
<name>A0A1A9S1H1_9NEIS</name>
<gene>
    <name evidence="2" type="ORF">A7P95_01700</name>
</gene>
<comment type="caution">
    <text evidence="2">The sequence shown here is derived from an EMBL/GenBank/DDBJ whole genome shotgun (WGS) entry which is preliminary data.</text>
</comment>
<dbReference type="STRING" id="1795827.A7P95_01700"/>